<dbReference type="SUPFAM" id="SSF56784">
    <property type="entry name" value="HAD-like"/>
    <property type="match status" value="1"/>
</dbReference>
<dbReference type="AlphaFoldDB" id="A0A917UKH8"/>
<evidence type="ECO:0000313" key="1">
    <source>
        <dbReference type="EMBL" id="GGJ63846.1"/>
    </source>
</evidence>
<dbReference type="EMBL" id="BMMU01000037">
    <property type="protein sequence ID" value="GGJ63846.1"/>
    <property type="molecule type" value="Genomic_DNA"/>
</dbReference>
<comment type="caution">
    <text evidence="1">The sequence shown here is derived from an EMBL/GenBank/DDBJ whole genome shotgun (WGS) entry which is preliminary data.</text>
</comment>
<organism evidence="1 2">
    <name type="scientific">Streptomyces lacrimifluminis</name>
    <dbReference type="NCBI Taxonomy" id="1500077"/>
    <lineage>
        <taxon>Bacteria</taxon>
        <taxon>Bacillati</taxon>
        <taxon>Actinomycetota</taxon>
        <taxon>Actinomycetes</taxon>
        <taxon>Kitasatosporales</taxon>
        <taxon>Streptomycetaceae</taxon>
        <taxon>Streptomyces</taxon>
    </lineage>
</organism>
<dbReference type="SUPFAM" id="SSF55729">
    <property type="entry name" value="Acyl-CoA N-acyltransferases (Nat)"/>
    <property type="match status" value="1"/>
</dbReference>
<sequence length="653" mass="71177">MATVVSTAVGERTGPLDRLRALHAEGRLADAYDEVPGLLAELAAAGDPAGPPAPDLARAGQLLSRLDREEVLREHPGTETFTVAVTGHSTLNGLTAPLTAELARHSLLLKVHEGDYDSWRRDLHNTGSDVYTSGADLALCVLDAEIIFAELPHPWRVEDVQRATDGKLNLIRSLAERYVARGSGTLVLNTVPLLRSHQRRLVDARSRARLGVIWREFNAGLLRLAAVHERVHVVDLDPLVASCGPVNEPRLAAYAKVQFGEQLLAAYAREVGHLARALRGRTKKVLVVDLDNTLWDGILGDDGPDGIAAATTYRGEAFGRFQKAVAQIGSQGVLLAVCSKNDIEPVRNVLREHPDMALRETDFVQVTANWEPKDRNLLEIAQRLNLGVDSFVFADDSPFECGLVTRSLPGVAVVRLDEEPALHIERLLADGWFDVRELTSEDRARATQYRTEVARQDLMESADSMDEYLAELGVEVTLSPVRDHEIARVSQVTLRTNQFNLTTERLQQADVRALHESSDGLVLAIRSGDRFGDNGLVGAVLVSGVETDGGAESGWHIDNMLLSCRVFARGIEQACLSAVLAAARAAGAGAVYARYRPTAKNHRVRDLYPSMGFAETGESADGTVSFRHDLSDEQLPTPPAYVRLTADVGRRSS</sequence>
<dbReference type="Gene3D" id="3.40.50.1110">
    <property type="entry name" value="SGNH hydrolase"/>
    <property type="match status" value="1"/>
</dbReference>
<dbReference type="InterPro" id="IPR023214">
    <property type="entry name" value="HAD_sf"/>
</dbReference>
<protein>
    <submittedName>
        <fullName evidence="1">HAD-superfamily phosphatase, subfamily IIIC:FkbH</fullName>
    </submittedName>
</protein>
<dbReference type="NCBIfam" id="TIGR01686">
    <property type="entry name" value="FkbH"/>
    <property type="match status" value="1"/>
</dbReference>
<dbReference type="Proteomes" id="UP000625682">
    <property type="component" value="Unassembled WGS sequence"/>
</dbReference>
<dbReference type="InterPro" id="IPR036514">
    <property type="entry name" value="SGNH_hydro_sf"/>
</dbReference>
<gene>
    <name evidence="1" type="ORF">GCM10012282_71330</name>
</gene>
<accession>A0A917UKH8</accession>
<evidence type="ECO:0000313" key="2">
    <source>
        <dbReference type="Proteomes" id="UP000625682"/>
    </source>
</evidence>
<proteinExistence type="predicted"/>
<name>A0A917UKH8_9ACTN</name>
<dbReference type="Gene3D" id="3.40.50.1000">
    <property type="entry name" value="HAD superfamily/HAD-like"/>
    <property type="match status" value="1"/>
</dbReference>
<keyword evidence="2" id="KW-1185">Reference proteome</keyword>
<dbReference type="InterPro" id="IPR036412">
    <property type="entry name" value="HAD-like_sf"/>
</dbReference>
<dbReference type="InterPro" id="IPR016181">
    <property type="entry name" value="Acyl_CoA_acyltransferase"/>
</dbReference>
<dbReference type="InterPro" id="IPR010033">
    <property type="entry name" value="HAD_SF_ppase_IIIC"/>
</dbReference>
<dbReference type="NCBIfam" id="TIGR01681">
    <property type="entry name" value="HAD-SF-IIIC"/>
    <property type="match status" value="1"/>
</dbReference>
<dbReference type="Gene3D" id="3.40.630.30">
    <property type="match status" value="1"/>
</dbReference>
<reference evidence="1" key="2">
    <citation type="submission" date="2020-09" db="EMBL/GenBank/DDBJ databases">
        <authorList>
            <person name="Sun Q."/>
            <person name="Zhou Y."/>
        </authorList>
    </citation>
    <scope>NUCLEOTIDE SEQUENCE</scope>
    <source>
        <strain evidence="1">CGMCC 4.7272</strain>
    </source>
</reference>
<reference evidence="1" key="1">
    <citation type="journal article" date="2014" name="Int. J. Syst. Evol. Microbiol.">
        <title>Complete genome sequence of Corynebacterium casei LMG S-19264T (=DSM 44701T), isolated from a smear-ripened cheese.</title>
        <authorList>
            <consortium name="US DOE Joint Genome Institute (JGI-PGF)"/>
            <person name="Walter F."/>
            <person name="Albersmeier A."/>
            <person name="Kalinowski J."/>
            <person name="Ruckert C."/>
        </authorList>
    </citation>
    <scope>NUCLEOTIDE SEQUENCE</scope>
    <source>
        <strain evidence="1">CGMCC 4.7272</strain>
    </source>
</reference>
<dbReference type="RefSeq" id="WP_189151562.1">
    <property type="nucleotide sequence ID" value="NZ_BAABER010000040.1"/>
</dbReference>
<dbReference type="InterPro" id="IPR010037">
    <property type="entry name" value="FkbH_domain"/>
</dbReference>